<sequence length="329" mass="38466">MAKCPLILAAITLNYHVHGKDVKSTNPIVYCPCLQEETCTGRYGDIIPCDDTERDYCTMKDSIIRQGHNFVEINDSIAEGFNSADLLAGRHCQVQIEYLTYWLGHKIEAERPWRSRFTKHILPNLELDEHSVDKFEDVCRNQASDTPLSEKDLQELFPKIHVINEYDLHPERYNKPRTYLHCVPSQFEYERMRKEVGNRTEIPQWYLDLFNGTLSREFEEIFNKEINREIASRKYPFYKRRNFWIISACLAMFFLTIHLIIKQIRKMVAFVRTGLINNIEQPELVEYSVRSENILGEGGCGRVYAGRFRGNNVAIKVITFIATQKRLSG</sequence>
<dbReference type="SUPFAM" id="SSF56112">
    <property type="entry name" value="Protein kinase-like (PK-like)"/>
    <property type="match status" value="1"/>
</dbReference>
<keyword evidence="1" id="KW-1133">Transmembrane helix</keyword>
<evidence type="ECO:0000313" key="2">
    <source>
        <dbReference type="EMBL" id="CBY19155.1"/>
    </source>
</evidence>
<evidence type="ECO:0008006" key="4">
    <source>
        <dbReference type="Google" id="ProtNLM"/>
    </source>
</evidence>
<reference evidence="2" key="1">
    <citation type="journal article" date="2010" name="Science">
        <title>Plasticity of animal genome architecture unmasked by rapid evolution of a pelagic tunicate.</title>
        <authorList>
            <person name="Denoeud F."/>
            <person name="Henriet S."/>
            <person name="Mungpakdee S."/>
            <person name="Aury J.M."/>
            <person name="Da Silva C."/>
            <person name="Brinkmann H."/>
            <person name="Mikhaleva J."/>
            <person name="Olsen L.C."/>
            <person name="Jubin C."/>
            <person name="Canestro C."/>
            <person name="Bouquet J.M."/>
            <person name="Danks G."/>
            <person name="Poulain J."/>
            <person name="Campsteijn C."/>
            <person name="Adamski M."/>
            <person name="Cross I."/>
            <person name="Yadetie F."/>
            <person name="Muffato M."/>
            <person name="Louis A."/>
            <person name="Butcher S."/>
            <person name="Tsagkogeorga G."/>
            <person name="Konrad A."/>
            <person name="Singh S."/>
            <person name="Jensen M.F."/>
            <person name="Cong E.H."/>
            <person name="Eikeseth-Otteraa H."/>
            <person name="Noel B."/>
            <person name="Anthouard V."/>
            <person name="Porcel B.M."/>
            <person name="Kachouri-Lafond R."/>
            <person name="Nishino A."/>
            <person name="Ugolini M."/>
            <person name="Chourrout P."/>
            <person name="Nishida H."/>
            <person name="Aasland R."/>
            <person name="Huzurbazar S."/>
            <person name="Westhof E."/>
            <person name="Delsuc F."/>
            <person name="Lehrach H."/>
            <person name="Reinhardt R."/>
            <person name="Weissenbach J."/>
            <person name="Roy S.W."/>
            <person name="Artiguenave F."/>
            <person name="Postlethwait J.H."/>
            <person name="Manak J.R."/>
            <person name="Thompson E.M."/>
            <person name="Jaillon O."/>
            <person name="Du Pasquier L."/>
            <person name="Boudinot P."/>
            <person name="Liberles D.A."/>
            <person name="Volff J.N."/>
            <person name="Philippe H."/>
            <person name="Lenhard B."/>
            <person name="Roest Crollius H."/>
            <person name="Wincker P."/>
            <person name="Chourrout D."/>
        </authorList>
    </citation>
    <scope>NUCLEOTIDE SEQUENCE [LARGE SCALE GENOMIC DNA]</scope>
</reference>
<protein>
    <recommendedName>
        <fullName evidence="4">Protein kinase domain-containing protein</fullName>
    </recommendedName>
</protein>
<organism evidence="2">
    <name type="scientific">Oikopleura dioica</name>
    <name type="common">Tunicate</name>
    <dbReference type="NCBI Taxonomy" id="34765"/>
    <lineage>
        <taxon>Eukaryota</taxon>
        <taxon>Metazoa</taxon>
        <taxon>Chordata</taxon>
        <taxon>Tunicata</taxon>
        <taxon>Appendicularia</taxon>
        <taxon>Copelata</taxon>
        <taxon>Oikopleuridae</taxon>
        <taxon>Oikopleura</taxon>
    </lineage>
</organism>
<gene>
    <name evidence="2" type="ORF">GSOID_T00004578001</name>
</gene>
<dbReference type="EMBL" id="FN653030">
    <property type="protein sequence ID" value="CBY19155.1"/>
    <property type="molecule type" value="Genomic_DNA"/>
</dbReference>
<dbReference type="Proteomes" id="UP000001307">
    <property type="component" value="Unassembled WGS sequence"/>
</dbReference>
<dbReference type="InterPro" id="IPR011009">
    <property type="entry name" value="Kinase-like_dom_sf"/>
</dbReference>
<proteinExistence type="predicted"/>
<dbReference type="AlphaFoldDB" id="E4X8U5"/>
<evidence type="ECO:0000256" key="1">
    <source>
        <dbReference type="SAM" id="Phobius"/>
    </source>
</evidence>
<keyword evidence="1" id="KW-0472">Membrane</keyword>
<evidence type="ECO:0000313" key="3">
    <source>
        <dbReference type="Proteomes" id="UP000001307"/>
    </source>
</evidence>
<keyword evidence="3" id="KW-1185">Reference proteome</keyword>
<name>E4X8U5_OIKDI</name>
<accession>E4X8U5</accession>
<feature type="transmembrane region" description="Helical" evidence="1">
    <location>
        <begin position="243"/>
        <end position="261"/>
    </location>
</feature>
<dbReference type="Gene3D" id="3.30.200.20">
    <property type="entry name" value="Phosphorylase Kinase, domain 1"/>
    <property type="match status" value="1"/>
</dbReference>
<keyword evidence="1" id="KW-0812">Transmembrane</keyword>
<dbReference type="InParanoid" id="E4X8U5"/>